<keyword evidence="4" id="KW-0862">Zinc</keyword>
<accession>A0A164X7E1</accession>
<dbReference type="PANTHER" id="PTHR42940">
    <property type="entry name" value="ALCOHOL DEHYDROGENASE 1-RELATED"/>
    <property type="match status" value="1"/>
</dbReference>
<gene>
    <name evidence="8" type="ORF">SISNIDRAFT_477745</name>
</gene>
<dbReference type="OrthoDB" id="1560166at2759"/>
<dbReference type="InterPro" id="IPR013154">
    <property type="entry name" value="ADH-like_N"/>
</dbReference>
<protein>
    <submittedName>
        <fullName evidence="8">GroES-like protein</fullName>
    </submittedName>
</protein>
<evidence type="ECO:0000256" key="5">
    <source>
        <dbReference type="ARBA" id="ARBA00023002"/>
    </source>
</evidence>
<proteinExistence type="inferred from homology"/>
<dbReference type="PANTHER" id="PTHR42940:SF7">
    <property type="entry name" value="ALCOHOL DEHYDROGENASE-LIKE N-TERMINAL DOMAIN-CONTAINING PROTEIN"/>
    <property type="match status" value="1"/>
</dbReference>
<dbReference type="FunFam" id="3.40.50.720:FF:000039">
    <property type="entry name" value="Alcohol dehydrogenase AdhP"/>
    <property type="match status" value="1"/>
</dbReference>
<dbReference type="InterPro" id="IPR011032">
    <property type="entry name" value="GroES-like_sf"/>
</dbReference>
<dbReference type="GO" id="GO:0046872">
    <property type="term" value="F:metal ion binding"/>
    <property type="evidence" value="ECO:0007669"/>
    <property type="project" value="UniProtKB-KW"/>
</dbReference>
<dbReference type="GO" id="GO:0004022">
    <property type="term" value="F:alcohol dehydrogenase (NAD+) activity"/>
    <property type="evidence" value="ECO:0007669"/>
    <property type="project" value="TreeGrafter"/>
</dbReference>
<dbReference type="CDD" id="cd08296">
    <property type="entry name" value="CAD_like"/>
    <property type="match status" value="1"/>
</dbReference>
<dbReference type="Proteomes" id="UP000076722">
    <property type="component" value="Unassembled WGS sequence"/>
</dbReference>
<dbReference type="GO" id="GO:0005737">
    <property type="term" value="C:cytoplasm"/>
    <property type="evidence" value="ECO:0007669"/>
    <property type="project" value="TreeGrafter"/>
</dbReference>
<evidence type="ECO:0000313" key="9">
    <source>
        <dbReference type="Proteomes" id="UP000076722"/>
    </source>
</evidence>
<dbReference type="Pfam" id="PF08240">
    <property type="entry name" value="ADH_N"/>
    <property type="match status" value="1"/>
</dbReference>
<keyword evidence="6" id="KW-0520">NAD</keyword>
<dbReference type="AlphaFoldDB" id="A0A164X7E1"/>
<keyword evidence="9" id="KW-1185">Reference proteome</keyword>
<evidence type="ECO:0000256" key="4">
    <source>
        <dbReference type="ARBA" id="ARBA00022833"/>
    </source>
</evidence>
<dbReference type="STRING" id="1314777.A0A164X7E1"/>
<dbReference type="Gene3D" id="3.90.180.10">
    <property type="entry name" value="Medium-chain alcohol dehydrogenases, catalytic domain"/>
    <property type="match status" value="1"/>
</dbReference>
<feature type="domain" description="Enoyl reductase (ER)" evidence="7">
    <location>
        <begin position="18"/>
        <end position="339"/>
    </location>
</feature>
<organism evidence="8 9">
    <name type="scientific">Sistotremastrum niveocremeum HHB9708</name>
    <dbReference type="NCBI Taxonomy" id="1314777"/>
    <lineage>
        <taxon>Eukaryota</taxon>
        <taxon>Fungi</taxon>
        <taxon>Dikarya</taxon>
        <taxon>Basidiomycota</taxon>
        <taxon>Agaricomycotina</taxon>
        <taxon>Agaricomycetes</taxon>
        <taxon>Sistotremastrales</taxon>
        <taxon>Sistotremastraceae</taxon>
        <taxon>Sertulicium</taxon>
        <taxon>Sertulicium niveocremeum</taxon>
    </lineage>
</organism>
<dbReference type="SUPFAM" id="SSF50129">
    <property type="entry name" value="GroES-like"/>
    <property type="match status" value="1"/>
</dbReference>
<dbReference type="Gene3D" id="3.40.50.720">
    <property type="entry name" value="NAD(P)-binding Rossmann-like Domain"/>
    <property type="match status" value="1"/>
</dbReference>
<dbReference type="InterPro" id="IPR020843">
    <property type="entry name" value="ER"/>
</dbReference>
<reference evidence="8 9" key="1">
    <citation type="journal article" date="2016" name="Mol. Biol. Evol.">
        <title>Comparative Genomics of Early-Diverging Mushroom-Forming Fungi Provides Insights into the Origins of Lignocellulose Decay Capabilities.</title>
        <authorList>
            <person name="Nagy L.G."/>
            <person name="Riley R."/>
            <person name="Tritt A."/>
            <person name="Adam C."/>
            <person name="Daum C."/>
            <person name="Floudas D."/>
            <person name="Sun H."/>
            <person name="Yadav J.S."/>
            <person name="Pangilinan J."/>
            <person name="Larsson K.H."/>
            <person name="Matsuura K."/>
            <person name="Barry K."/>
            <person name="Labutti K."/>
            <person name="Kuo R."/>
            <person name="Ohm R.A."/>
            <person name="Bhattacharya S.S."/>
            <person name="Shirouzu T."/>
            <person name="Yoshinaga Y."/>
            <person name="Martin F.M."/>
            <person name="Grigoriev I.V."/>
            <person name="Hibbett D.S."/>
        </authorList>
    </citation>
    <scope>NUCLEOTIDE SEQUENCE [LARGE SCALE GENOMIC DNA]</scope>
    <source>
        <strain evidence="8 9">HHB9708</strain>
    </source>
</reference>
<comment type="cofactor">
    <cofactor evidence="1">
        <name>Zn(2+)</name>
        <dbReference type="ChEBI" id="CHEBI:29105"/>
    </cofactor>
</comment>
<name>A0A164X7E1_9AGAM</name>
<evidence type="ECO:0000259" key="7">
    <source>
        <dbReference type="SMART" id="SM00829"/>
    </source>
</evidence>
<evidence type="ECO:0000256" key="6">
    <source>
        <dbReference type="ARBA" id="ARBA00023027"/>
    </source>
</evidence>
<evidence type="ECO:0000256" key="3">
    <source>
        <dbReference type="ARBA" id="ARBA00022723"/>
    </source>
</evidence>
<dbReference type="InterPro" id="IPR013149">
    <property type="entry name" value="ADH-like_C"/>
</dbReference>
<dbReference type="SMART" id="SM00829">
    <property type="entry name" value="PKS_ER"/>
    <property type="match status" value="1"/>
</dbReference>
<dbReference type="EMBL" id="KV419400">
    <property type="protein sequence ID" value="KZS95704.1"/>
    <property type="molecule type" value="Genomic_DNA"/>
</dbReference>
<sequence length="344" mass="36432">MSSASGLPKTFRAAVVETANAPFKLVTRDLVPPQQGQVLVKVLACGVCHSDSIVKFAHMPVLPKVPGHEIVGEVAAIPDTETRWKIGDRVGGGWHGGHCGVCTSCKVGDHVTCEKENINGILTDGGYAEYVYLRTEAIAAVPKELDPAEAAPLLCAGVTTFNSLRHMDVKPGDIVAIQGIGGLGHLAIQYSHKMGYRTVALSSSGGKEQLAKQLGAHIYLDSSKVDQAEELQKLGGAKVVICTAPSPTIIPTLLNGLRTGGTLLILAVAGDINFPTLPIIQKRLNVRGWPSGDAGDSEDTLAFSQLTDVKCLIERFSLDDVDKAFDSMMSGKAKFRAVLVPHAH</sequence>
<dbReference type="SUPFAM" id="SSF51735">
    <property type="entry name" value="NAD(P)-binding Rossmann-fold domains"/>
    <property type="match status" value="1"/>
</dbReference>
<keyword evidence="5" id="KW-0560">Oxidoreductase</keyword>
<evidence type="ECO:0000256" key="1">
    <source>
        <dbReference type="ARBA" id="ARBA00001947"/>
    </source>
</evidence>
<evidence type="ECO:0000313" key="8">
    <source>
        <dbReference type="EMBL" id="KZS95704.1"/>
    </source>
</evidence>
<comment type="similarity">
    <text evidence="2">Belongs to the zinc-containing alcohol dehydrogenase family.</text>
</comment>
<dbReference type="Pfam" id="PF00107">
    <property type="entry name" value="ADH_zinc_N"/>
    <property type="match status" value="1"/>
</dbReference>
<keyword evidence="3" id="KW-0479">Metal-binding</keyword>
<dbReference type="InterPro" id="IPR036291">
    <property type="entry name" value="NAD(P)-bd_dom_sf"/>
</dbReference>
<evidence type="ECO:0000256" key="2">
    <source>
        <dbReference type="ARBA" id="ARBA00008072"/>
    </source>
</evidence>